<dbReference type="PANTHER" id="PTHR34106">
    <property type="entry name" value="GLYCOSIDASE"/>
    <property type="match status" value="1"/>
</dbReference>
<sequence length="356" mass="38710">MSTPDEFPYFLERVGVVMTPEDGNPLEAEGVLNPASGRGPDGELYLLPRLVADGNVSRVGLAKVNVVDGVPVSVTREGVVLEPEREWEKGANNSGVEDPRITTIPALGLHVMTYVAFGPLGPRTAVAVSDDLRTWRRLGPVTFEYDDELGVDLGLYHNKDTVFFPEPVIAPDGVESLAVLHRPVWELGEVRPGEGNRPPENIPDPRPSIWIAFIPLAAVGDDIRELARWRGNRFLAGPEFDFEELKIGGGPAPRRVPEGWLLLHHGVTGVIVNSMAQQQNVNYAAAAMILDGDEPWRVIDRTSAPLLSAETEDERSGTVPNVVFPTAIEAVDGVDYVFYGMADSKIGVARLSRRAG</sequence>
<gene>
    <name evidence="4" type="ORF">G3T36_16005</name>
</gene>
<dbReference type="RefSeq" id="WP_163290831.1">
    <property type="nucleotide sequence ID" value="NZ_JAAGWY010000004.1"/>
</dbReference>
<accession>A0A6L9Y132</accession>
<evidence type="ECO:0000256" key="3">
    <source>
        <dbReference type="ARBA" id="ARBA00024356"/>
    </source>
</evidence>
<evidence type="ECO:0000313" key="5">
    <source>
        <dbReference type="Proteomes" id="UP000474967"/>
    </source>
</evidence>
<proteinExistence type="inferred from homology"/>
<comment type="caution">
    <text evidence="4">The sequence shown here is derived from an EMBL/GenBank/DDBJ whole genome shotgun (WGS) entry which is preliminary data.</text>
</comment>
<keyword evidence="5" id="KW-1185">Reference proteome</keyword>
<dbReference type="Proteomes" id="UP000474967">
    <property type="component" value="Unassembled WGS sequence"/>
</dbReference>
<evidence type="ECO:0000256" key="2">
    <source>
        <dbReference type="ARBA" id="ARBA00022679"/>
    </source>
</evidence>
<dbReference type="Pfam" id="PF04041">
    <property type="entry name" value="Glyco_hydro_130"/>
    <property type="match status" value="2"/>
</dbReference>
<organism evidence="4 5">
    <name type="scientific">Leifsonia tongyongensis</name>
    <dbReference type="NCBI Taxonomy" id="1268043"/>
    <lineage>
        <taxon>Bacteria</taxon>
        <taxon>Bacillati</taxon>
        <taxon>Actinomycetota</taxon>
        <taxon>Actinomycetes</taxon>
        <taxon>Micrococcales</taxon>
        <taxon>Microbacteriaceae</taxon>
        <taxon>Leifsonia</taxon>
    </lineage>
</organism>
<dbReference type="InterPro" id="IPR007184">
    <property type="entry name" value="Mannoside_phosphorylase"/>
</dbReference>
<reference evidence="4 5" key="1">
    <citation type="journal article" date="2014" name="J. Microbiol.">
        <title>Diaminobutyricibacter tongyongensis gen. nov., sp. nov. and Homoserinibacter gongjuensis gen. nov., sp. nov. belong to the family Microbacteriaceae.</title>
        <authorList>
            <person name="Kim S.J."/>
            <person name="Ahn J.H."/>
            <person name="Weon H.Y."/>
            <person name="Hamada M."/>
            <person name="Suzuki K."/>
            <person name="Kwon S.W."/>
        </authorList>
    </citation>
    <scope>NUCLEOTIDE SEQUENCE [LARGE SCALE GENOMIC DNA]</scope>
    <source>
        <strain evidence="4 5">NBRC 108724</strain>
    </source>
</reference>
<dbReference type="GO" id="GO:0016798">
    <property type="term" value="F:hydrolase activity, acting on glycosyl bonds"/>
    <property type="evidence" value="ECO:0007669"/>
    <property type="project" value="UniProtKB-KW"/>
</dbReference>
<dbReference type="Gene3D" id="2.115.10.20">
    <property type="entry name" value="Glycosyl hydrolase domain, family 43"/>
    <property type="match status" value="1"/>
</dbReference>
<evidence type="ECO:0000256" key="1">
    <source>
        <dbReference type="ARBA" id="ARBA00022676"/>
    </source>
</evidence>
<evidence type="ECO:0000313" key="4">
    <source>
        <dbReference type="EMBL" id="NEN07363.1"/>
    </source>
</evidence>
<dbReference type="SUPFAM" id="SSF75005">
    <property type="entry name" value="Arabinanase/levansucrase/invertase"/>
    <property type="match status" value="1"/>
</dbReference>
<keyword evidence="2" id="KW-0808">Transferase</keyword>
<keyword evidence="4" id="KW-0378">Hydrolase</keyword>
<keyword evidence="4" id="KW-0326">Glycosidase</keyword>
<dbReference type="GO" id="GO:0016757">
    <property type="term" value="F:glycosyltransferase activity"/>
    <property type="evidence" value="ECO:0007669"/>
    <property type="project" value="UniProtKB-KW"/>
</dbReference>
<dbReference type="AlphaFoldDB" id="A0A6L9Y132"/>
<comment type="similarity">
    <text evidence="3">Belongs to the glycosyl hydrolase 130 family.</text>
</comment>
<dbReference type="PANTHER" id="PTHR34106:SF5">
    <property type="entry name" value="GLYCOSIDASE"/>
    <property type="match status" value="1"/>
</dbReference>
<protein>
    <submittedName>
        <fullName evidence="4">Glycosidase</fullName>
    </submittedName>
</protein>
<keyword evidence="1" id="KW-0328">Glycosyltransferase</keyword>
<dbReference type="InterPro" id="IPR023296">
    <property type="entry name" value="Glyco_hydro_beta-prop_sf"/>
</dbReference>
<name>A0A6L9Y132_9MICO</name>
<dbReference type="EMBL" id="JAAGWY010000004">
    <property type="protein sequence ID" value="NEN07363.1"/>
    <property type="molecule type" value="Genomic_DNA"/>
</dbReference>